<dbReference type="AlphaFoldDB" id="A0AAE6G7W7"/>
<evidence type="ECO:0008006" key="3">
    <source>
        <dbReference type="Google" id="ProtNLM"/>
    </source>
</evidence>
<dbReference type="Gene3D" id="2.60.120.380">
    <property type="match status" value="1"/>
</dbReference>
<name>A0AAE6G7W7_MYXXA</name>
<dbReference type="EMBL" id="CP017174">
    <property type="protein sequence ID" value="QDE72405.1"/>
    <property type="molecule type" value="Genomic_DNA"/>
</dbReference>
<dbReference type="PANTHER" id="PTHR48174">
    <property type="entry name" value="DUF946 FAMILY PROTEIN"/>
    <property type="match status" value="1"/>
</dbReference>
<dbReference type="InterPro" id="IPR009291">
    <property type="entry name" value="Vps62"/>
</dbReference>
<gene>
    <name evidence="1" type="ORF">BHS09_12090</name>
</gene>
<sequence>MGERRAGFNGNIVYGHWRASGGKNPSSAGNPTFHLDFAGPTDIITVKLSSSVDTYLYLLDANGNVLAEDDHSGGGKNAQLSVALNPGSYQLVAATAATGQAGDFTLSSDKAPLRFSQQLELRPVTRFTWIYDDRGSGASSNIAIWRPDLSQHPGFFSLGDVGMTRYGVAPSASFVVRGEGDLLARPTDYALTWNDKGSGGDSDGSLWEPVAPVGYTCLGHVAVRGYSKPSTELIRCVKSAYVLAADPQTLWTDSGSGADRDAGLWQAVPKDHRGLLASTFISRPSHSDTGGSSRYWVLNKSATVNEELRGGAVDTRTVVSFAPRIWLHADESYFPSSTEFHLANVHEVNGHLVTNQPLGCDSCTDPAFLDGQRPDQTSVPVYAQIISRPQSGQMAGVTDVLYWSFYPYNNGKRVCIGVYIGGIGCVGGYSTFGNHVGDWEHFTVRFVDGRPSQVYLSQHANGQTFTFGDKLLAFTGWHSVTYSAKGSHGLYPDAARHIYETIGNGDFLADDTSAGLAWETWNHVVPMAWQARGNYIGGLEWMNMSVYWGNPEAGCGNPTGYCVNSGGPGSLMTRRVADPAYMTLE</sequence>
<dbReference type="Pfam" id="PF06101">
    <property type="entry name" value="Vps62"/>
    <property type="match status" value="2"/>
</dbReference>
<dbReference type="PANTHER" id="PTHR48174:SF5">
    <property type="entry name" value="VACUOLAR PROTEIN SORTING-ASSOCIATED PROTEIN 62"/>
    <property type="match status" value="1"/>
</dbReference>
<protein>
    <recommendedName>
        <fullName evidence="3">DUF946 domain-containing protein</fullName>
    </recommendedName>
</protein>
<dbReference type="SUPFAM" id="SSF49758">
    <property type="entry name" value="Calpain large subunit, middle domain (domain III)"/>
    <property type="match status" value="1"/>
</dbReference>
<dbReference type="InterPro" id="IPR036213">
    <property type="entry name" value="Calpain_III_sf"/>
</dbReference>
<evidence type="ECO:0000313" key="2">
    <source>
        <dbReference type="Proteomes" id="UP000320179"/>
    </source>
</evidence>
<organism evidence="1 2">
    <name type="scientific">Myxococcus xanthus</name>
    <dbReference type="NCBI Taxonomy" id="34"/>
    <lineage>
        <taxon>Bacteria</taxon>
        <taxon>Pseudomonadati</taxon>
        <taxon>Myxococcota</taxon>
        <taxon>Myxococcia</taxon>
        <taxon>Myxococcales</taxon>
        <taxon>Cystobacterineae</taxon>
        <taxon>Myxococcaceae</taxon>
        <taxon>Myxococcus</taxon>
    </lineage>
</organism>
<proteinExistence type="predicted"/>
<dbReference type="Proteomes" id="UP000320179">
    <property type="component" value="Chromosome"/>
</dbReference>
<accession>A0AAE6G7W7</accession>
<reference evidence="1 2" key="1">
    <citation type="journal article" date="2019" name="Science">
        <title>Social genes are selection hotspots in kin groups of a soil microbe.</title>
        <authorList>
            <person name="Wielgoss S."/>
            <person name="Wolfensberger R."/>
            <person name="Sun L."/>
            <person name="Fiegna F."/>
            <person name="Velicer G.J."/>
        </authorList>
    </citation>
    <scope>NUCLEOTIDE SEQUENCE [LARGE SCALE GENOMIC DNA]</scope>
    <source>
        <strain evidence="1 2">MC3.5.9c15</strain>
    </source>
</reference>
<evidence type="ECO:0000313" key="1">
    <source>
        <dbReference type="EMBL" id="QDE72405.1"/>
    </source>
</evidence>